<sequence>MKELITPCLWFDNQAKEAAALYCKIIPGAKIVMQSPIVTEIEIGGQHITLLDGGPMYRPNPSISLYYICETEAELDSIWEELSSGGFILMPLDKYPWSEKYGWVSDRFGISWQISLGTIAAVGQKITPFLMFVGDQYGRVEEAIQHYTSIFPDSATDGILRYSQNEQPDIEGKVKHAVITLGGQKFMLMESAHAHKFAFNEGVSLTIHCNTQQEIDHYWEKLTESGAESRCGWLKDKFGVSWQVIPTILGKLMTDPNKAGKAAQAFMQMRKFDIEQIIQATLQ</sequence>
<accession>A0A561P6E0</accession>
<dbReference type="InterPro" id="IPR029068">
    <property type="entry name" value="Glyas_Bleomycin-R_OHBP_Dase"/>
</dbReference>
<name>A0A561P6E0_9BACT</name>
<dbReference type="CDD" id="cd06588">
    <property type="entry name" value="PhnB_like"/>
    <property type="match status" value="2"/>
</dbReference>
<dbReference type="InterPro" id="IPR028973">
    <property type="entry name" value="PhnB-like"/>
</dbReference>
<reference evidence="2 3" key="1">
    <citation type="submission" date="2019-06" db="EMBL/GenBank/DDBJ databases">
        <title>Sorghum-associated microbial communities from plants grown in Nebraska, USA.</title>
        <authorList>
            <person name="Schachtman D."/>
        </authorList>
    </citation>
    <scope>NUCLEOTIDE SEQUENCE [LARGE SCALE GENOMIC DNA]</scope>
    <source>
        <strain evidence="2 3">1209</strain>
    </source>
</reference>
<keyword evidence="2" id="KW-0489">Methyltransferase</keyword>
<dbReference type="RefSeq" id="WP_145674348.1">
    <property type="nucleotide sequence ID" value="NZ_VIWO01000012.1"/>
</dbReference>
<dbReference type="GO" id="GO:0008168">
    <property type="term" value="F:methyltransferase activity"/>
    <property type="evidence" value="ECO:0007669"/>
    <property type="project" value="UniProtKB-KW"/>
</dbReference>
<dbReference type="PANTHER" id="PTHR33990:SF4">
    <property type="entry name" value="PHNB-LIKE DOMAIN-CONTAINING PROTEIN"/>
    <property type="match status" value="1"/>
</dbReference>
<dbReference type="Gene3D" id="3.30.720.110">
    <property type="match status" value="1"/>
</dbReference>
<dbReference type="GO" id="GO:0032259">
    <property type="term" value="P:methylation"/>
    <property type="evidence" value="ECO:0007669"/>
    <property type="project" value="UniProtKB-KW"/>
</dbReference>
<feature type="domain" description="PhnB-like" evidence="1">
    <location>
        <begin position="124"/>
        <end position="245"/>
    </location>
</feature>
<evidence type="ECO:0000259" key="1">
    <source>
        <dbReference type="Pfam" id="PF06983"/>
    </source>
</evidence>
<evidence type="ECO:0000313" key="2">
    <source>
        <dbReference type="EMBL" id="TWF33679.1"/>
    </source>
</evidence>
<comment type="caution">
    <text evidence="2">The sequence shown here is derived from an EMBL/GenBank/DDBJ whole genome shotgun (WGS) entry which is preliminary data.</text>
</comment>
<feature type="domain" description="PhnB-like" evidence="1">
    <location>
        <begin position="5"/>
        <end position="114"/>
    </location>
</feature>
<gene>
    <name evidence="2" type="ORF">FHW36_112120</name>
</gene>
<dbReference type="Gene3D" id="3.30.720.100">
    <property type="match status" value="1"/>
</dbReference>
<keyword evidence="2" id="KW-0830">Ubiquinone</keyword>
<dbReference type="Gene3D" id="3.10.180.10">
    <property type="entry name" value="2,3-Dihydroxybiphenyl 1,2-Dioxygenase, domain 1"/>
    <property type="match status" value="1"/>
</dbReference>
<dbReference type="EMBL" id="VIWO01000012">
    <property type="protein sequence ID" value="TWF33679.1"/>
    <property type="molecule type" value="Genomic_DNA"/>
</dbReference>
<dbReference type="SUPFAM" id="SSF54593">
    <property type="entry name" value="Glyoxalase/Bleomycin resistance protein/Dihydroxybiphenyl dioxygenase"/>
    <property type="match status" value="2"/>
</dbReference>
<dbReference type="OrthoDB" id="9806473at2"/>
<dbReference type="PANTHER" id="PTHR33990">
    <property type="entry name" value="PROTEIN YJDN-RELATED"/>
    <property type="match status" value="1"/>
</dbReference>
<dbReference type="Proteomes" id="UP000320811">
    <property type="component" value="Unassembled WGS sequence"/>
</dbReference>
<protein>
    <submittedName>
        <fullName evidence="2">Putative 3-demethylubiquinone-9 3-methyltransferase (Glyoxalase superfamily)</fullName>
    </submittedName>
</protein>
<dbReference type="AlphaFoldDB" id="A0A561P6E0"/>
<keyword evidence="2" id="KW-0808">Transferase</keyword>
<keyword evidence="3" id="KW-1185">Reference proteome</keyword>
<organism evidence="2 3">
    <name type="scientific">Chitinophaga polysaccharea</name>
    <dbReference type="NCBI Taxonomy" id="1293035"/>
    <lineage>
        <taxon>Bacteria</taxon>
        <taxon>Pseudomonadati</taxon>
        <taxon>Bacteroidota</taxon>
        <taxon>Chitinophagia</taxon>
        <taxon>Chitinophagales</taxon>
        <taxon>Chitinophagaceae</taxon>
        <taxon>Chitinophaga</taxon>
    </lineage>
</organism>
<dbReference type="Pfam" id="PF06983">
    <property type="entry name" value="3-dmu-9_3-mt"/>
    <property type="match status" value="2"/>
</dbReference>
<proteinExistence type="predicted"/>
<evidence type="ECO:0000313" key="3">
    <source>
        <dbReference type="Proteomes" id="UP000320811"/>
    </source>
</evidence>